<keyword evidence="3" id="KW-1185">Reference proteome</keyword>
<evidence type="ECO:0000313" key="2">
    <source>
        <dbReference type="EMBL" id="MDS3861795.1"/>
    </source>
</evidence>
<evidence type="ECO:0000259" key="1">
    <source>
        <dbReference type="Pfam" id="PF14062"/>
    </source>
</evidence>
<dbReference type="RefSeq" id="WP_322879023.1">
    <property type="nucleotide sequence ID" value="NZ_JAVMIP010000016.1"/>
</dbReference>
<accession>A0AAE4JWV2</accession>
<dbReference type="AlphaFoldDB" id="A0AAE4JWV2"/>
<dbReference type="Pfam" id="PF14062">
    <property type="entry name" value="DUF4253"/>
    <property type="match status" value="1"/>
</dbReference>
<proteinExistence type="predicted"/>
<feature type="domain" description="DUF4253" evidence="1">
    <location>
        <begin position="207"/>
        <end position="310"/>
    </location>
</feature>
<dbReference type="EMBL" id="JAVMIP010000016">
    <property type="protein sequence ID" value="MDS3861795.1"/>
    <property type="molecule type" value="Genomic_DNA"/>
</dbReference>
<reference evidence="3" key="1">
    <citation type="submission" date="2023-07" db="EMBL/GenBank/DDBJ databases">
        <authorList>
            <person name="Luz R."/>
            <person name="Cordeiro R."/>
            <person name="Fonseca A."/>
            <person name="Goncalves V."/>
        </authorList>
    </citation>
    <scope>NUCLEOTIDE SEQUENCE [LARGE SCALE GENOMIC DNA]</scope>
    <source>
        <strain evidence="3">BACA0444</strain>
    </source>
</reference>
<comment type="caution">
    <text evidence="2">The sequence shown here is derived from an EMBL/GenBank/DDBJ whole genome shotgun (WGS) entry which is preliminary data.</text>
</comment>
<dbReference type="Proteomes" id="UP001268256">
    <property type="component" value="Unassembled WGS sequence"/>
</dbReference>
<evidence type="ECO:0000313" key="3">
    <source>
        <dbReference type="Proteomes" id="UP001268256"/>
    </source>
</evidence>
<protein>
    <submittedName>
        <fullName evidence="2">DUF4253 domain-containing protein</fullName>
    </submittedName>
</protein>
<gene>
    <name evidence="2" type="ORF">RIF25_13375</name>
</gene>
<name>A0AAE4JWV2_9CYAN</name>
<organism evidence="2 3">
    <name type="scientific">Pseudocalidococcus azoricus BACA0444</name>
    <dbReference type="NCBI Taxonomy" id="2918990"/>
    <lineage>
        <taxon>Bacteria</taxon>
        <taxon>Bacillati</taxon>
        <taxon>Cyanobacteriota</taxon>
        <taxon>Cyanophyceae</taxon>
        <taxon>Acaryochloridales</taxon>
        <taxon>Thermosynechococcaceae</taxon>
        <taxon>Pseudocalidococcus</taxon>
        <taxon>Pseudocalidococcus azoricus</taxon>
    </lineage>
</organism>
<dbReference type="InterPro" id="IPR025349">
    <property type="entry name" value="DUF4253"/>
</dbReference>
<sequence>MLNDPAELAALIADTDLADHSILALDIPESNQKALAIAIELDQDLAAWQLMHSYGEQTQRYPVITTLWGADAGNWEQEIKGADLFSRFYYQEEAEARGHQEIAPAEIIARVAAVELEPLLSQESDLDDQAWEAELSYGLAITTRILGVTPSPAELQAFQASTPIRSRQALEWWLWNWEVNYSLEQNITPAMTTSHLDWFEPGMTKALLLLPTPHSWECLAYLHWFGACQVGTEVAMSFLKRWQEQYQAALVCHYGTMLQFQVGRPPQSLDAAWQLAWEQYTLAPYTLDAAGIAPRHQAQALLNLDRWFLHERP</sequence>